<reference evidence="2" key="1">
    <citation type="submission" date="2023-10" db="EMBL/GenBank/DDBJ databases">
        <authorList>
            <person name="Noh H."/>
        </authorList>
    </citation>
    <scope>NUCLEOTIDE SEQUENCE</scope>
    <source>
        <strain evidence="2">DUCC4014</strain>
    </source>
</reference>
<feature type="compositionally biased region" description="Low complexity" evidence="1">
    <location>
        <begin position="222"/>
        <end position="235"/>
    </location>
</feature>
<name>A0AAF0YDX0_9TREE</name>
<dbReference type="Proteomes" id="UP000827549">
    <property type="component" value="Chromosome 6"/>
</dbReference>
<feature type="region of interest" description="Disordered" evidence="1">
    <location>
        <begin position="164"/>
        <end position="514"/>
    </location>
</feature>
<organism evidence="2 3">
    <name type="scientific">Vanrija pseudolonga</name>
    <dbReference type="NCBI Taxonomy" id="143232"/>
    <lineage>
        <taxon>Eukaryota</taxon>
        <taxon>Fungi</taxon>
        <taxon>Dikarya</taxon>
        <taxon>Basidiomycota</taxon>
        <taxon>Agaricomycotina</taxon>
        <taxon>Tremellomycetes</taxon>
        <taxon>Trichosporonales</taxon>
        <taxon>Trichosporonaceae</taxon>
        <taxon>Vanrija</taxon>
    </lineage>
</organism>
<feature type="compositionally biased region" description="Basic and acidic residues" evidence="1">
    <location>
        <begin position="190"/>
        <end position="201"/>
    </location>
</feature>
<feature type="compositionally biased region" description="Basic and acidic residues" evidence="1">
    <location>
        <begin position="116"/>
        <end position="126"/>
    </location>
</feature>
<gene>
    <name evidence="2" type="ORF">LOC62_06G008470</name>
</gene>
<sequence length="704" mass="78761">MDIWRMSNNVTYVWKAADKVHALEAIRDNPTYRQHFFPSAASGTRLKHKWKSERDLCLDILRNEVMWMAAAKRAKLVTKEKDTPDGPVWKATPKWTSAVSNPVRNLVSTRQMTPDDSGKNYFEKAGAKRSWKSKRDVPKSMKAFLDLYPFYFILLDLMRGEARPVLPPPRAPTVEPPSRRRVNPRLQNMTRRDGARGHESSPELVESDSDSGSFSSPPPSRPSTRLPPSNESESSSSEEEDELHSDSTAPKREPSSSPALTSTPTMDHPSKEAFTKSLSYVDDQLRRSSLGPKSYGRSPSTSSASESSAAEDPAPPRRLWPEGPKPLDVKPGIDIFSPSRPARVDKLPPTVVPVPSRKRARSPSTSSASTSSSSSDEPAPPPRPRWSAPLDFSREPPPSSPAVKQETVSIYTISSSSSDSSDDIDDTSQPVRITKAPQGSSNRRVSVDMDMYSSDHARSTRKARPRSFSPTSSFIDFDPPSEPEPEPVHQRFDESSEVQPKPKRPRTRKKAKQTVTIPNDAANPISLKWFSPTITLKNYWPVVTWLMEAEPTLKKPLLAARRAKMAGSRRLNELLKAYEDLLDPRGTKHRVWAEGVLRRACTSKFMQGSQVYSPIEGQLTRRLLLLGESAGMTRLSEKQFQSQLGKDNRLILLKAAPEHDPLLKHKVLDARGNVKYWEMSPLSFMLVIETNFLCLVNKLRAEGV</sequence>
<protein>
    <submittedName>
        <fullName evidence="2">Uncharacterized protein</fullName>
    </submittedName>
</protein>
<feature type="compositionally biased region" description="Low complexity" evidence="1">
    <location>
        <begin position="255"/>
        <end position="265"/>
    </location>
</feature>
<keyword evidence="3" id="KW-1185">Reference proteome</keyword>
<evidence type="ECO:0000313" key="2">
    <source>
        <dbReference type="EMBL" id="WOO84963.1"/>
    </source>
</evidence>
<accession>A0AAF0YDX0</accession>
<dbReference type="AlphaFoldDB" id="A0AAF0YDX0"/>
<feature type="compositionally biased region" description="Low complexity" evidence="1">
    <location>
        <begin position="298"/>
        <end position="312"/>
    </location>
</feature>
<feature type="compositionally biased region" description="Low complexity" evidence="1">
    <location>
        <begin position="362"/>
        <end position="377"/>
    </location>
</feature>
<dbReference type="EMBL" id="CP086719">
    <property type="protein sequence ID" value="WOO84963.1"/>
    <property type="molecule type" value="Genomic_DNA"/>
</dbReference>
<evidence type="ECO:0000256" key="1">
    <source>
        <dbReference type="SAM" id="MobiDB-lite"/>
    </source>
</evidence>
<proteinExistence type="predicted"/>
<feature type="region of interest" description="Disordered" evidence="1">
    <location>
        <begin position="110"/>
        <end position="134"/>
    </location>
</feature>
<dbReference type="RefSeq" id="XP_062630989.1">
    <property type="nucleotide sequence ID" value="XM_062775005.1"/>
</dbReference>
<feature type="compositionally biased region" description="Pro residues" evidence="1">
    <location>
        <begin position="165"/>
        <end position="175"/>
    </location>
</feature>
<evidence type="ECO:0000313" key="3">
    <source>
        <dbReference type="Proteomes" id="UP000827549"/>
    </source>
</evidence>
<dbReference type="GeneID" id="87811636"/>
<feature type="compositionally biased region" description="Basic residues" evidence="1">
    <location>
        <begin position="501"/>
        <end position="512"/>
    </location>
</feature>